<reference evidence="1" key="1">
    <citation type="submission" date="2022-10" db="EMBL/GenBank/DDBJ databases">
        <title>Complete genome sequence of Agrobacterium salinitolerans CFBP5507.</title>
        <authorList>
            <person name="Tchabashvili S."/>
            <person name="Yen H.-C."/>
            <person name="Haryono M."/>
            <person name="Lin Y.-C."/>
            <person name="Lai E.-M."/>
            <person name="Kuo C.-H."/>
        </authorList>
    </citation>
    <scope>NUCLEOTIDE SEQUENCE</scope>
    <source>
        <strain evidence="1">CFBP5507</strain>
        <plasmid evidence="1">pAtCFBP5507a</plasmid>
    </source>
</reference>
<sequence length="298" mass="33527">MSAIAYPYLRIEDAEVLTSPWAYKEEDRRTLGNYLPDWDYASEIRLYRKITVDVPRIAKRFGVSDADLRLRLVITVGTGGAREDRYRRVYWAHDIARDEADHEVEFSLDGLDISQRIRLRTDLLYSAPGVGGSILAPKRTGLSLWDDETLVRVEPEEARFPVEAVSFSQHFPDTRNAMWRLEWSPADLTEDFTGSFRVFINDDFPDFVSKMSAGEITTVGLVKAAVRVQVTRGALSHNGLEDALKEESQVSIASAVQRWLTAAFPGESIATIRQIADHNPALFDAAISGVYEERVADA</sequence>
<dbReference type="EMBL" id="CP109970">
    <property type="protein sequence ID" value="UYZ10952.1"/>
    <property type="molecule type" value="Genomic_DNA"/>
</dbReference>
<dbReference type="KEGG" id="asal:CFBP5507_25920"/>
<name>A0A4Z1QUQ2_9HYPH</name>
<accession>A0A4Z1QUQ2</accession>
<proteinExistence type="predicted"/>
<dbReference type="RefSeq" id="WP_137409433.1">
    <property type="nucleotide sequence ID" value="NZ_CP109970.1"/>
</dbReference>
<keyword evidence="1" id="KW-0614">Plasmid</keyword>
<organism evidence="1 2">
    <name type="scientific">Agrobacterium salinitolerans</name>
    <dbReference type="NCBI Taxonomy" id="1183413"/>
    <lineage>
        <taxon>Bacteria</taxon>
        <taxon>Pseudomonadati</taxon>
        <taxon>Pseudomonadota</taxon>
        <taxon>Alphaproteobacteria</taxon>
        <taxon>Hyphomicrobiales</taxon>
        <taxon>Rhizobiaceae</taxon>
        <taxon>Rhizobium/Agrobacterium group</taxon>
        <taxon>Agrobacterium</taxon>
    </lineage>
</organism>
<evidence type="ECO:0000313" key="1">
    <source>
        <dbReference type="EMBL" id="UYZ10952.1"/>
    </source>
</evidence>
<dbReference type="OrthoDB" id="7768239at2"/>
<gene>
    <name evidence="1" type="ORF">CFBP5507_25920</name>
</gene>
<protein>
    <submittedName>
        <fullName evidence="1">Uncharacterized protein</fullName>
    </submittedName>
</protein>
<dbReference type="Proteomes" id="UP000298735">
    <property type="component" value="Plasmid pAtCFBP5507a"/>
</dbReference>
<geneLocation type="plasmid" evidence="1 2">
    <name>pAtCFBP5507a</name>
</geneLocation>
<dbReference type="AlphaFoldDB" id="A0A4Z1QUQ2"/>
<evidence type="ECO:0000313" key="2">
    <source>
        <dbReference type="Proteomes" id="UP000298735"/>
    </source>
</evidence>